<dbReference type="InterPro" id="IPR007276">
    <property type="entry name" value="Nop14"/>
</dbReference>
<keyword evidence="4" id="KW-0698">rRNA processing</keyword>
<feature type="compositionally biased region" description="Basic and acidic residues" evidence="7">
    <location>
        <begin position="460"/>
        <end position="469"/>
    </location>
</feature>
<comment type="caution">
    <text evidence="8">The sequence shown here is derived from an EMBL/GenBank/DDBJ whole genome shotgun (WGS) entry which is preliminary data.</text>
</comment>
<evidence type="ECO:0000256" key="7">
    <source>
        <dbReference type="SAM" id="MobiDB-lite"/>
    </source>
</evidence>
<feature type="compositionally biased region" description="Basic and acidic residues" evidence="7">
    <location>
        <begin position="298"/>
        <end position="352"/>
    </location>
</feature>
<reference evidence="8 9" key="1">
    <citation type="submission" date="2024-02" db="EMBL/GenBank/DDBJ databases">
        <title>Discinaceae phylogenomics.</title>
        <authorList>
            <person name="Dirks A.C."/>
            <person name="James T.Y."/>
        </authorList>
    </citation>
    <scope>NUCLEOTIDE SEQUENCE [LARGE SCALE GENOMIC DNA]</scope>
    <source>
        <strain evidence="8 9">ACD0624</strain>
    </source>
</reference>
<evidence type="ECO:0000256" key="2">
    <source>
        <dbReference type="ARBA" id="ARBA00007466"/>
    </source>
</evidence>
<dbReference type="EMBL" id="JBBBZM010000001">
    <property type="protein sequence ID" value="KAL0640809.1"/>
    <property type="molecule type" value="Genomic_DNA"/>
</dbReference>
<proteinExistence type="inferred from homology"/>
<feature type="compositionally biased region" description="Basic and acidic residues" evidence="7">
    <location>
        <begin position="62"/>
        <end position="71"/>
    </location>
</feature>
<feature type="compositionally biased region" description="Acidic residues" evidence="7">
    <location>
        <begin position="353"/>
        <end position="372"/>
    </location>
</feature>
<feature type="compositionally biased region" description="Acidic residues" evidence="7">
    <location>
        <begin position="428"/>
        <end position="451"/>
    </location>
</feature>
<keyword evidence="3" id="KW-0690">Ribosome biogenesis</keyword>
<feature type="compositionally biased region" description="Basic and acidic residues" evidence="7">
    <location>
        <begin position="212"/>
        <end position="244"/>
    </location>
</feature>
<feature type="region of interest" description="Disordered" evidence="7">
    <location>
        <begin position="161"/>
        <end position="244"/>
    </location>
</feature>
<accession>A0ABR3GY62</accession>
<feature type="region of interest" description="Disordered" evidence="7">
    <location>
        <begin position="62"/>
        <end position="93"/>
    </location>
</feature>
<organism evidence="8 9">
    <name type="scientific">Discina gigas</name>
    <dbReference type="NCBI Taxonomy" id="1032678"/>
    <lineage>
        <taxon>Eukaryota</taxon>
        <taxon>Fungi</taxon>
        <taxon>Dikarya</taxon>
        <taxon>Ascomycota</taxon>
        <taxon>Pezizomycotina</taxon>
        <taxon>Pezizomycetes</taxon>
        <taxon>Pezizales</taxon>
        <taxon>Discinaceae</taxon>
        <taxon>Discina</taxon>
    </lineage>
</organism>
<comment type="function">
    <text evidence="6">Involved in nucleolar processing of pre-18S ribosomal RNA. Has a role in the nuclear export of 40S pre-ribosomal subunit to the cytoplasm.</text>
</comment>
<evidence type="ECO:0000256" key="6">
    <source>
        <dbReference type="ARBA" id="ARBA00024695"/>
    </source>
</evidence>
<dbReference type="Proteomes" id="UP001447188">
    <property type="component" value="Unassembled WGS sequence"/>
</dbReference>
<feature type="region of interest" description="Disordered" evidence="7">
    <location>
        <begin position="1"/>
        <end position="44"/>
    </location>
</feature>
<dbReference type="PANTHER" id="PTHR23183">
    <property type="entry name" value="NOP14"/>
    <property type="match status" value="1"/>
</dbReference>
<evidence type="ECO:0000256" key="4">
    <source>
        <dbReference type="ARBA" id="ARBA00022552"/>
    </source>
</evidence>
<evidence type="ECO:0000313" key="8">
    <source>
        <dbReference type="EMBL" id="KAL0640809.1"/>
    </source>
</evidence>
<comment type="similarity">
    <text evidence="2">Belongs to the NOP14 family.</text>
</comment>
<dbReference type="PANTHER" id="PTHR23183:SF0">
    <property type="entry name" value="NUCLEOLAR PROTEIN 14"/>
    <property type="match status" value="1"/>
</dbReference>
<keyword evidence="9" id="KW-1185">Reference proteome</keyword>
<feature type="region of interest" description="Disordered" evidence="7">
    <location>
        <begin position="257"/>
        <end position="401"/>
    </location>
</feature>
<protein>
    <submittedName>
        <fullName evidence="8">Nucleolar complex protein 14</fullName>
    </submittedName>
</protein>
<dbReference type="Pfam" id="PF04147">
    <property type="entry name" value="Nop14"/>
    <property type="match status" value="1"/>
</dbReference>
<name>A0ABR3GY62_9PEZI</name>
<sequence>MGESQLKRLKASLRAAGITGQQKPKKPSTKAKQSTGKNSSRLDRNVALQSIREEFNPFEIKTTREKHDISGRGRVKGAQGRPGLSKQIGEDNRKRTLLVEMQHRNKAGGIIDRRFGENDPTMTPEEKMLERFTKEKQKRVRGGDIFNLDGDEDQLTHFGKSLGGDDFDTGNEMMLSDDDMLEKRLKKRRLDENAETGSDPDEETRPERKKSKAEVMKEVIAKSKLHKYERQKAKEDDEEEREKLDAQMTDIWALLGRQQPSRISGPGTGANMEPVPGRDEPKDEVNTNINPDRLSQMEGKEDAKYDSRVREMVFDKRSQPAERTKTAEEKVLEESERLRKLEEARQRRMRGEEDSEDEQVDGDADGDDELEFGDAAGYGLGRGIPAAVLPDRTGDNPDELLDGDYEVSEDGYVDVDEDGVVDGSSAEFSDDFDEDEEVETGSGDEEEDDFLADLMPSKNGPRDSVPDLSKLRGDSNADQLAFTFPCPQTHQEMLEITDDIPVTDLPTVVQRIRVLHHPKLHAENKTKLAEFSSVLLEHIIYIANLAPASPPFVPLETLIRHLHALSKSYPERVATAFRTHLTDLHSNRTTGDLTAGDLVLFTAIGTIFPTSDHFHQVVTPAMIVICKWLGQVPPASIERLGMGTYLVTLCVQYQKLSKRFVPEAINYVLQALSLLAPAPQTPLPGNFPYHESEEGLRVGKIKGWTVRKITFADLFREREGEHKRDTEHTLMYTLLCLLEELLVLWAGKKAFTEVFEPAAEVVAHLLGRECKGTLSKSLKNKLKTTQAVLNTYLTRARLTRRPLELHHHRPLAIKTYIPKFEESYNADKRSYDPDKDRAQLAKLKAEHKRERKGAIRELRKDNSFVAREKLKEDKKTSKEYHAKMAKLTAMIQTEEGTAANEYKRQKNR</sequence>
<gene>
    <name evidence="8" type="primary">NOP14</name>
    <name evidence="8" type="ORF">Q9L58_000116</name>
</gene>
<evidence type="ECO:0000256" key="3">
    <source>
        <dbReference type="ARBA" id="ARBA00022517"/>
    </source>
</evidence>
<keyword evidence="5" id="KW-0539">Nucleus</keyword>
<comment type="subcellular location">
    <subcellularLocation>
        <location evidence="1">Nucleus</location>
        <location evidence="1">Nucleolus</location>
    </subcellularLocation>
</comment>
<evidence type="ECO:0000313" key="9">
    <source>
        <dbReference type="Proteomes" id="UP001447188"/>
    </source>
</evidence>
<evidence type="ECO:0000256" key="1">
    <source>
        <dbReference type="ARBA" id="ARBA00004604"/>
    </source>
</evidence>
<feature type="compositionally biased region" description="Acidic residues" evidence="7">
    <location>
        <begin position="165"/>
        <end position="180"/>
    </location>
</feature>
<feature type="compositionally biased region" description="Polar residues" evidence="7">
    <location>
        <begin position="30"/>
        <end position="39"/>
    </location>
</feature>
<feature type="region of interest" description="Disordered" evidence="7">
    <location>
        <begin position="418"/>
        <end position="469"/>
    </location>
</feature>
<evidence type="ECO:0000256" key="5">
    <source>
        <dbReference type="ARBA" id="ARBA00023242"/>
    </source>
</evidence>
<feature type="compositionally biased region" description="Basic and acidic residues" evidence="7">
    <location>
        <begin position="276"/>
        <end position="285"/>
    </location>
</feature>